<dbReference type="PANTHER" id="PTHR38102">
    <property type="entry name" value="PERIPLASMIC CHAPERONE SPY"/>
    <property type="match status" value="1"/>
</dbReference>
<dbReference type="CDD" id="cd09916">
    <property type="entry name" value="CpxP_like"/>
    <property type="match status" value="1"/>
</dbReference>
<keyword evidence="5" id="KW-0812">Transmembrane</keyword>
<dbReference type="InterPro" id="IPR012899">
    <property type="entry name" value="LTXXQ"/>
</dbReference>
<protein>
    <submittedName>
        <fullName evidence="6">Spy/CpxP family protein refolding chaperone</fullName>
    </submittedName>
</protein>
<keyword evidence="5" id="KW-1133">Transmembrane helix</keyword>
<comment type="similarity">
    <text evidence="2">Belongs to the CpxP/Spy family.</text>
</comment>
<keyword evidence="5" id="KW-0472">Membrane</keyword>
<dbReference type="InterPro" id="IPR052211">
    <property type="entry name" value="Cpx_auxiliary_protein"/>
</dbReference>
<evidence type="ECO:0000256" key="5">
    <source>
        <dbReference type="SAM" id="Phobius"/>
    </source>
</evidence>
<evidence type="ECO:0000256" key="4">
    <source>
        <dbReference type="ARBA" id="ARBA00022764"/>
    </source>
</evidence>
<dbReference type="RefSeq" id="WP_368801628.1">
    <property type="nucleotide sequence ID" value="NZ_JAZHFV010000001.1"/>
</dbReference>
<dbReference type="Pfam" id="PF07813">
    <property type="entry name" value="LTXXQ"/>
    <property type="match status" value="1"/>
</dbReference>
<organism evidence="6 7">
    <name type="scientific">Neoaquamicrobium sediminum</name>
    <dbReference type="NCBI Taxonomy" id="1849104"/>
    <lineage>
        <taxon>Bacteria</taxon>
        <taxon>Pseudomonadati</taxon>
        <taxon>Pseudomonadota</taxon>
        <taxon>Alphaproteobacteria</taxon>
        <taxon>Hyphomicrobiales</taxon>
        <taxon>Phyllobacteriaceae</taxon>
        <taxon>Neoaquamicrobium</taxon>
    </lineage>
</organism>
<accession>A0ABV3WNQ4</accession>
<evidence type="ECO:0000256" key="1">
    <source>
        <dbReference type="ARBA" id="ARBA00004418"/>
    </source>
</evidence>
<gene>
    <name evidence="6" type="ORF">V1479_03155</name>
</gene>
<dbReference type="PANTHER" id="PTHR38102:SF1">
    <property type="entry name" value="PERIPLASMIC CHAPERONE SPY"/>
    <property type="match status" value="1"/>
</dbReference>
<evidence type="ECO:0000256" key="2">
    <source>
        <dbReference type="ARBA" id="ARBA00008441"/>
    </source>
</evidence>
<keyword evidence="3" id="KW-0732">Signal</keyword>
<comment type="subcellular location">
    <subcellularLocation>
        <location evidence="1">Periplasm</location>
    </subcellularLocation>
</comment>
<keyword evidence="4" id="KW-0574">Periplasm</keyword>
<name>A0ABV3WNQ4_9HYPH</name>
<evidence type="ECO:0000256" key="3">
    <source>
        <dbReference type="ARBA" id="ARBA00022729"/>
    </source>
</evidence>
<comment type="caution">
    <text evidence="6">The sequence shown here is derived from an EMBL/GenBank/DDBJ whole genome shotgun (WGS) entry which is preliminary data.</text>
</comment>
<evidence type="ECO:0000313" key="7">
    <source>
        <dbReference type="Proteomes" id="UP001559025"/>
    </source>
</evidence>
<evidence type="ECO:0000313" key="6">
    <source>
        <dbReference type="EMBL" id="MEX4006286.1"/>
    </source>
</evidence>
<sequence>MERDEHKIEIIEPASKGRRFARGLMVAGGIAAVAAGGIGVATATGVADGMGHYVVKTGMNHGMGFAGHGFARALDAVDVTAEQEEKIWAIIDEARAELRPMMREFRGTREAVAELIGAATLDREAAETLRAERIAMLDDASRKMTAALIEAAEVLTPEQRAKLIENFEERRFGRR</sequence>
<dbReference type="Proteomes" id="UP001559025">
    <property type="component" value="Unassembled WGS sequence"/>
</dbReference>
<keyword evidence="7" id="KW-1185">Reference proteome</keyword>
<dbReference type="EMBL" id="JAZHFV010000001">
    <property type="protein sequence ID" value="MEX4006286.1"/>
    <property type="molecule type" value="Genomic_DNA"/>
</dbReference>
<feature type="transmembrane region" description="Helical" evidence="5">
    <location>
        <begin position="20"/>
        <end position="41"/>
    </location>
</feature>
<proteinExistence type="inferred from homology"/>
<dbReference type="Gene3D" id="1.20.120.1490">
    <property type="match status" value="1"/>
</dbReference>
<reference evidence="6 7" key="1">
    <citation type="submission" date="2024-01" db="EMBL/GenBank/DDBJ databases">
        <title>New evidence supports the origin of RcGTA from prophage.</title>
        <authorList>
            <person name="Xu Y."/>
            <person name="Liu B."/>
            <person name="Chen F."/>
        </authorList>
    </citation>
    <scope>NUCLEOTIDE SEQUENCE [LARGE SCALE GENOMIC DNA]</scope>
    <source>
        <strain evidence="6 7">CBW1107-2</strain>
    </source>
</reference>